<sequence length="348" mass="36117">MASVDLTVMGAGAWGLSVAVACARRGAHVRVIDPHGPAAGASGGIVGALAPHVPEQWNEKKAFQLEALLMAEEYWADIARLSGADPGYARTGRLQPLADAAAVARAEERARGADDLWQGRAEWRVIAAPGGDWTPASPSGRLVHDTLTARLHPRHATLALARALEVLGGEITRDGLPEGPVIWATGVAGLEEISALAGKTAGTGVKGQAALLRPRGFDASDAPQIFADGLHAVPHADGTVGIGSTSERDYDDGAATDAQLDALVARARGLCPALAGAEVVERWAGVRPRARSRAPMLGPHPFRENAFIANGGFKIGFGLAPLVGEVLADLVLEGTDRIPESFRPEASL</sequence>
<dbReference type="OrthoDB" id="7818064at2"/>
<protein>
    <submittedName>
        <fullName evidence="4">Glycine oxidase</fullName>
        <ecNumber evidence="4">1.4.3.19</ecNumber>
    </submittedName>
    <submittedName>
        <fullName evidence="3">Glycine/D-amino acid oxidase-like deaminating enzyme</fullName>
    </submittedName>
</protein>
<dbReference type="InterPro" id="IPR006076">
    <property type="entry name" value="FAD-dep_OxRdtase"/>
</dbReference>
<name>A0A1X6YQV4_9RHOB</name>
<proteinExistence type="predicted"/>
<gene>
    <name evidence="4" type="primary">thiO</name>
    <name evidence="3" type="ORF">CLV79_10142</name>
    <name evidence="4" type="ORF">LOS8367_01044</name>
</gene>
<keyword evidence="6" id="KW-1185">Reference proteome</keyword>
<dbReference type="EC" id="1.4.3.19" evidence="4"/>
<dbReference type="Pfam" id="PF01266">
    <property type="entry name" value="DAO"/>
    <property type="match status" value="1"/>
</dbReference>
<dbReference type="InterPro" id="IPR036188">
    <property type="entry name" value="FAD/NAD-bd_sf"/>
</dbReference>
<evidence type="ECO:0000313" key="4">
    <source>
        <dbReference type="EMBL" id="SLN28526.1"/>
    </source>
</evidence>
<feature type="domain" description="FAD dependent oxidoreductase" evidence="2">
    <location>
        <begin position="5"/>
        <end position="330"/>
    </location>
</feature>
<dbReference type="GO" id="GO:0005737">
    <property type="term" value="C:cytoplasm"/>
    <property type="evidence" value="ECO:0007669"/>
    <property type="project" value="TreeGrafter"/>
</dbReference>
<dbReference type="GO" id="GO:0043799">
    <property type="term" value="F:glycine oxidase activity"/>
    <property type="evidence" value="ECO:0007669"/>
    <property type="project" value="UniProtKB-EC"/>
</dbReference>
<dbReference type="Proteomes" id="UP000240624">
    <property type="component" value="Unassembled WGS sequence"/>
</dbReference>
<dbReference type="AlphaFoldDB" id="A0A1X6YQV4"/>
<evidence type="ECO:0000313" key="6">
    <source>
        <dbReference type="Proteomes" id="UP000240624"/>
    </source>
</evidence>
<evidence type="ECO:0000256" key="1">
    <source>
        <dbReference type="ARBA" id="ARBA00023002"/>
    </source>
</evidence>
<dbReference type="Gene3D" id="3.50.50.60">
    <property type="entry name" value="FAD/NAD(P)-binding domain"/>
    <property type="match status" value="2"/>
</dbReference>
<dbReference type="EMBL" id="PYGB01000001">
    <property type="protein sequence ID" value="PSK88210.1"/>
    <property type="molecule type" value="Genomic_DNA"/>
</dbReference>
<keyword evidence="1 4" id="KW-0560">Oxidoreductase</keyword>
<reference evidence="4 5" key="1">
    <citation type="submission" date="2017-03" db="EMBL/GenBank/DDBJ databases">
        <authorList>
            <person name="Afonso C.L."/>
            <person name="Miller P.J."/>
            <person name="Scott M.A."/>
            <person name="Spackman E."/>
            <person name="Goraichik I."/>
            <person name="Dimitrov K.M."/>
            <person name="Suarez D.L."/>
            <person name="Swayne D.E."/>
        </authorList>
    </citation>
    <scope>NUCLEOTIDE SEQUENCE [LARGE SCALE GENOMIC DNA]</scope>
    <source>
        <strain evidence="4 5">CECT 8367</strain>
    </source>
</reference>
<organism evidence="4 5">
    <name type="scientific">Limimaricola soesokkakensis</name>
    <dbReference type="NCBI Taxonomy" id="1343159"/>
    <lineage>
        <taxon>Bacteria</taxon>
        <taxon>Pseudomonadati</taxon>
        <taxon>Pseudomonadota</taxon>
        <taxon>Alphaproteobacteria</taxon>
        <taxon>Rhodobacterales</taxon>
        <taxon>Paracoccaceae</taxon>
        <taxon>Limimaricola</taxon>
    </lineage>
</organism>
<dbReference type="PANTHER" id="PTHR13847">
    <property type="entry name" value="SARCOSINE DEHYDROGENASE-RELATED"/>
    <property type="match status" value="1"/>
</dbReference>
<reference evidence="3 6" key="2">
    <citation type="submission" date="2018-03" db="EMBL/GenBank/DDBJ databases">
        <title>Genomic Encyclopedia of Archaeal and Bacterial Type Strains, Phase II (KMG-II): from individual species to whole genera.</title>
        <authorList>
            <person name="Goeker M."/>
        </authorList>
    </citation>
    <scope>NUCLEOTIDE SEQUENCE [LARGE SCALE GENOMIC DNA]</scope>
    <source>
        <strain evidence="3 6">DSM 29956</strain>
    </source>
</reference>
<dbReference type="RefSeq" id="WP_085895405.1">
    <property type="nucleotide sequence ID" value="NZ_FWFY01000002.1"/>
</dbReference>
<dbReference type="Gene3D" id="3.30.9.10">
    <property type="entry name" value="D-Amino Acid Oxidase, subunit A, domain 2"/>
    <property type="match status" value="2"/>
</dbReference>
<evidence type="ECO:0000259" key="2">
    <source>
        <dbReference type="Pfam" id="PF01266"/>
    </source>
</evidence>
<dbReference type="SUPFAM" id="SSF51971">
    <property type="entry name" value="Nucleotide-binding domain"/>
    <property type="match status" value="1"/>
</dbReference>
<dbReference type="PANTHER" id="PTHR13847:SF289">
    <property type="entry name" value="GLYCINE OXIDASE"/>
    <property type="match status" value="1"/>
</dbReference>
<evidence type="ECO:0000313" key="5">
    <source>
        <dbReference type="Proteomes" id="UP000193495"/>
    </source>
</evidence>
<dbReference type="EMBL" id="FWFY01000002">
    <property type="protein sequence ID" value="SLN28526.1"/>
    <property type="molecule type" value="Genomic_DNA"/>
</dbReference>
<dbReference type="SUPFAM" id="SSF54373">
    <property type="entry name" value="FAD-linked reductases, C-terminal domain"/>
    <property type="match status" value="1"/>
</dbReference>
<dbReference type="Proteomes" id="UP000193495">
    <property type="component" value="Unassembled WGS sequence"/>
</dbReference>
<accession>A0A1X6YQV4</accession>
<evidence type="ECO:0000313" key="3">
    <source>
        <dbReference type="EMBL" id="PSK88210.1"/>
    </source>
</evidence>